<accession>A0AAW2ISI4</accession>
<keyword evidence="1" id="KW-0175">Coiled coil</keyword>
<protein>
    <recommendedName>
        <fullName evidence="3">Aminotransferase-like plant mobile domain-containing protein</fullName>
    </recommendedName>
</protein>
<proteinExistence type="predicted"/>
<gene>
    <name evidence="2" type="ORF">Scaly_2831000</name>
</gene>
<reference evidence="2" key="1">
    <citation type="submission" date="2020-06" db="EMBL/GenBank/DDBJ databases">
        <authorList>
            <person name="Li T."/>
            <person name="Hu X."/>
            <person name="Zhang T."/>
            <person name="Song X."/>
            <person name="Zhang H."/>
            <person name="Dai N."/>
            <person name="Sheng W."/>
            <person name="Hou X."/>
            <person name="Wei L."/>
        </authorList>
    </citation>
    <scope>NUCLEOTIDE SEQUENCE</scope>
    <source>
        <strain evidence="2">KEN8</strain>
        <tissue evidence="2">Leaf</tissue>
    </source>
</reference>
<comment type="caution">
    <text evidence="2">The sequence shown here is derived from an EMBL/GenBank/DDBJ whole genome shotgun (WGS) entry which is preliminary data.</text>
</comment>
<evidence type="ECO:0000256" key="1">
    <source>
        <dbReference type="SAM" id="Coils"/>
    </source>
</evidence>
<organism evidence="2">
    <name type="scientific">Sesamum calycinum</name>
    <dbReference type="NCBI Taxonomy" id="2727403"/>
    <lineage>
        <taxon>Eukaryota</taxon>
        <taxon>Viridiplantae</taxon>
        <taxon>Streptophyta</taxon>
        <taxon>Embryophyta</taxon>
        <taxon>Tracheophyta</taxon>
        <taxon>Spermatophyta</taxon>
        <taxon>Magnoliopsida</taxon>
        <taxon>eudicotyledons</taxon>
        <taxon>Gunneridae</taxon>
        <taxon>Pentapetalae</taxon>
        <taxon>asterids</taxon>
        <taxon>lamiids</taxon>
        <taxon>Lamiales</taxon>
        <taxon>Pedaliaceae</taxon>
        <taxon>Sesamum</taxon>
    </lineage>
</organism>
<evidence type="ECO:0008006" key="3">
    <source>
        <dbReference type="Google" id="ProtNLM"/>
    </source>
</evidence>
<reference evidence="2" key="2">
    <citation type="journal article" date="2024" name="Plant">
        <title>Genomic evolution and insights into agronomic trait innovations of Sesamum species.</title>
        <authorList>
            <person name="Miao H."/>
            <person name="Wang L."/>
            <person name="Qu L."/>
            <person name="Liu H."/>
            <person name="Sun Y."/>
            <person name="Le M."/>
            <person name="Wang Q."/>
            <person name="Wei S."/>
            <person name="Zheng Y."/>
            <person name="Lin W."/>
            <person name="Duan Y."/>
            <person name="Cao H."/>
            <person name="Xiong S."/>
            <person name="Wang X."/>
            <person name="Wei L."/>
            <person name="Li C."/>
            <person name="Ma Q."/>
            <person name="Ju M."/>
            <person name="Zhao R."/>
            <person name="Li G."/>
            <person name="Mu C."/>
            <person name="Tian Q."/>
            <person name="Mei H."/>
            <person name="Zhang T."/>
            <person name="Gao T."/>
            <person name="Zhang H."/>
        </authorList>
    </citation>
    <scope>NUCLEOTIDE SEQUENCE</scope>
    <source>
        <strain evidence="2">KEN8</strain>
    </source>
</reference>
<dbReference type="PANTHER" id="PTHR36607:SF23">
    <property type="entry name" value="AMINOTRANSFERASE-LIKE PLANT MOBILE DOMAIN-CONTAINING PROTEIN"/>
    <property type="match status" value="1"/>
</dbReference>
<feature type="coiled-coil region" evidence="1">
    <location>
        <begin position="269"/>
        <end position="296"/>
    </location>
</feature>
<evidence type="ECO:0000313" key="2">
    <source>
        <dbReference type="EMBL" id="KAL0285036.1"/>
    </source>
</evidence>
<dbReference type="AlphaFoldDB" id="A0AAW2ISI4"/>
<name>A0AAW2ISI4_9LAMI</name>
<dbReference type="EMBL" id="JACGWM010001969">
    <property type="protein sequence ID" value="KAL0285036.1"/>
    <property type="molecule type" value="Genomic_DNA"/>
</dbReference>
<dbReference type="PANTHER" id="PTHR36607">
    <property type="entry name" value="1,2-DIHYDROXY-3-KETO-5-METHYLTHIOPENTENE DIOXYGENASE 4"/>
    <property type="match status" value="1"/>
</dbReference>
<sequence>MTAIDVIKAFYEAWCPSTNTLPTSFGELCISLWDLHTLAGLPMTGLIRATKYCKPPPRKEKRTVHPKSNHNPSETFGVHGKLLTADEALLLKLGIEGSLKEETLWVAYLACPSAFKVASIMAVGQKVGLGVPVLASIYKGLDKDGTRYWHLCTLSKIMENVWFPSMPPNAKKLSPKAYKTWWAETHGGFFEENVATFLASSLSKVPPKYKEHGKEVVQDAPHEHIVSLSPKCNSRVVELIEGLVERQLKEANTRLQDAKVKESEEVPKIQSTMNELERIEKELVDLKEQRMTLCSTLKGQKQFLHNAQAEAHEIESETAAPEITTPLDDNAVKNLESSRANLEVLKKELENVTPFA</sequence>